<proteinExistence type="predicted"/>
<dbReference type="PROSITE" id="PS51257">
    <property type="entry name" value="PROKAR_LIPOPROTEIN"/>
    <property type="match status" value="1"/>
</dbReference>
<reference evidence="2 3" key="1">
    <citation type="submission" date="2021-12" db="EMBL/GenBank/DDBJ databases">
        <title>Genome sequencing of bacteria with rrn-lacking chromosome and rrn-plasmid.</title>
        <authorList>
            <person name="Anda M."/>
            <person name="Iwasaki W."/>
        </authorList>
    </citation>
    <scope>NUCLEOTIDE SEQUENCE [LARGE SCALE GENOMIC DNA]</scope>
    <source>
        <strain evidence="2 3">DSM 100852</strain>
    </source>
</reference>
<protein>
    <recommendedName>
        <fullName evidence="4">Lipoprotein</fullName>
    </recommendedName>
</protein>
<organism evidence="2 3">
    <name type="scientific">Fulvitalea axinellae</name>
    <dbReference type="NCBI Taxonomy" id="1182444"/>
    <lineage>
        <taxon>Bacteria</taxon>
        <taxon>Pseudomonadati</taxon>
        <taxon>Bacteroidota</taxon>
        <taxon>Cytophagia</taxon>
        <taxon>Cytophagales</taxon>
        <taxon>Persicobacteraceae</taxon>
        <taxon>Fulvitalea</taxon>
    </lineage>
</organism>
<evidence type="ECO:0000313" key="3">
    <source>
        <dbReference type="Proteomes" id="UP001348817"/>
    </source>
</evidence>
<feature type="chain" id="PRO_5043964458" description="Lipoprotein" evidence="1">
    <location>
        <begin position="21"/>
        <end position="236"/>
    </location>
</feature>
<name>A0AAU9CXE3_9BACT</name>
<sequence>MKIVKTLLFALVATSLFSCKDDDDNDIKPVVKNKTFEYTFAKGDDGWVGDYADYEAAKEKSYTLSTKHMPLPAPLKQTDKGLRQVGKNLNKDLFMFVKKKVTGLLPKQEYKVMFDIQIASNAPVNAESKMGRPAEHVYIKAGASTTEPKKAEDNKKIFRLNLDKGNHHKPGKMILMGNFANGTKLSKYALRQLKTYRFVTVKANDKGEAWLIVGTDSKYGGTTSIYYNKIKATFKK</sequence>
<dbReference type="EMBL" id="AP025314">
    <property type="protein sequence ID" value="BDD08258.1"/>
    <property type="molecule type" value="Genomic_DNA"/>
</dbReference>
<dbReference type="AlphaFoldDB" id="A0AAU9CXE3"/>
<keyword evidence="3" id="KW-1185">Reference proteome</keyword>
<accession>A0AAU9CXE3</accession>
<feature type="signal peptide" evidence="1">
    <location>
        <begin position="1"/>
        <end position="20"/>
    </location>
</feature>
<keyword evidence="1" id="KW-0732">Signal</keyword>
<dbReference type="KEGG" id="fax:FUAX_06900"/>
<evidence type="ECO:0008006" key="4">
    <source>
        <dbReference type="Google" id="ProtNLM"/>
    </source>
</evidence>
<gene>
    <name evidence="2" type="ORF">FUAX_06900</name>
</gene>
<dbReference type="RefSeq" id="WP_338393528.1">
    <property type="nucleotide sequence ID" value="NZ_AP025314.1"/>
</dbReference>
<evidence type="ECO:0000313" key="2">
    <source>
        <dbReference type="EMBL" id="BDD08258.1"/>
    </source>
</evidence>
<dbReference type="Proteomes" id="UP001348817">
    <property type="component" value="Chromosome"/>
</dbReference>
<evidence type="ECO:0000256" key="1">
    <source>
        <dbReference type="SAM" id="SignalP"/>
    </source>
</evidence>